<protein>
    <recommendedName>
        <fullName evidence="3">LAGLIDADG homing endonuclease</fullName>
    </recommendedName>
</protein>
<sequence>MFPPFRQNMPLLYELLKCWDISKEGFIIKGNLLKFIANEVALLTEKAMSLFATLKEKHKAGEVVCADSVVVQRKPANTTMEYGGKEFHTQEQQSFMDDCFKKYNYKNIPIFSSGNVVVTRGHIDELITDNYLTNDHVYKNYKEPRDICNIIHNMHWTLLVSRLKEKINDNMMTGRNPFKVI</sequence>
<proteinExistence type="predicted"/>
<accession>A0AAV7HEC9</accession>
<reference evidence="1 2" key="1">
    <citation type="journal article" date="2021" name="Hortic Res">
        <title>Chromosome-scale assembly of the Dendrobium chrysotoxum genome enhances the understanding of orchid evolution.</title>
        <authorList>
            <person name="Zhang Y."/>
            <person name="Zhang G.Q."/>
            <person name="Zhang D."/>
            <person name="Liu X.D."/>
            <person name="Xu X.Y."/>
            <person name="Sun W.H."/>
            <person name="Yu X."/>
            <person name="Zhu X."/>
            <person name="Wang Z.W."/>
            <person name="Zhao X."/>
            <person name="Zhong W.Y."/>
            <person name="Chen H."/>
            <person name="Yin W.L."/>
            <person name="Huang T."/>
            <person name="Niu S.C."/>
            <person name="Liu Z.J."/>
        </authorList>
    </citation>
    <scope>NUCLEOTIDE SEQUENCE [LARGE SCALE GENOMIC DNA]</scope>
    <source>
        <strain evidence="1">Lindl</strain>
    </source>
</reference>
<evidence type="ECO:0000313" key="1">
    <source>
        <dbReference type="EMBL" id="KAH0466423.1"/>
    </source>
</evidence>
<keyword evidence="2" id="KW-1185">Reference proteome</keyword>
<organism evidence="1 2">
    <name type="scientific">Dendrobium chrysotoxum</name>
    <name type="common">Orchid</name>
    <dbReference type="NCBI Taxonomy" id="161865"/>
    <lineage>
        <taxon>Eukaryota</taxon>
        <taxon>Viridiplantae</taxon>
        <taxon>Streptophyta</taxon>
        <taxon>Embryophyta</taxon>
        <taxon>Tracheophyta</taxon>
        <taxon>Spermatophyta</taxon>
        <taxon>Magnoliopsida</taxon>
        <taxon>Liliopsida</taxon>
        <taxon>Asparagales</taxon>
        <taxon>Orchidaceae</taxon>
        <taxon>Epidendroideae</taxon>
        <taxon>Malaxideae</taxon>
        <taxon>Dendrobiinae</taxon>
        <taxon>Dendrobium</taxon>
    </lineage>
</organism>
<dbReference type="EMBL" id="JAGFBR010000005">
    <property type="protein sequence ID" value="KAH0466423.1"/>
    <property type="molecule type" value="Genomic_DNA"/>
</dbReference>
<evidence type="ECO:0000313" key="2">
    <source>
        <dbReference type="Proteomes" id="UP000775213"/>
    </source>
</evidence>
<dbReference type="Proteomes" id="UP000775213">
    <property type="component" value="Unassembled WGS sequence"/>
</dbReference>
<dbReference type="AlphaFoldDB" id="A0AAV7HEC9"/>
<evidence type="ECO:0008006" key="3">
    <source>
        <dbReference type="Google" id="ProtNLM"/>
    </source>
</evidence>
<comment type="caution">
    <text evidence="1">The sequence shown here is derived from an EMBL/GenBank/DDBJ whole genome shotgun (WGS) entry which is preliminary data.</text>
</comment>
<name>A0AAV7HEC9_DENCH</name>
<gene>
    <name evidence="1" type="ORF">IEQ34_003661</name>
</gene>